<accession>A0ABV9ZXM7</accession>
<dbReference type="EMBL" id="JBHSKJ010000008">
    <property type="protein sequence ID" value="MFC5146122.1"/>
    <property type="molecule type" value="Genomic_DNA"/>
</dbReference>
<sequence length="194" mass="20349">MVITTPPKPCSRRAVVAMGAIALAGSMLTGCSGESSPKTPEGWGTLDARQVKVSYPEGWKPVPPGQERKKNTTSATLSKDGTVVGWIAVRPSFMAAGDLELAVGGATATYVLGGEFKKSKDIRPGGVEARRIDYNPQASNGLDHSPPEGTTVDGTDVVGMDAEDRPFLVRIIRKQGAVSPSDVDKIVESVRVTG</sequence>
<evidence type="ECO:0000313" key="2">
    <source>
        <dbReference type="EMBL" id="MFC5146122.1"/>
    </source>
</evidence>
<organism evidence="2 3">
    <name type="scientific">Streptomyces aureoversilis</name>
    <dbReference type="NCBI Taxonomy" id="67277"/>
    <lineage>
        <taxon>Bacteria</taxon>
        <taxon>Bacillati</taxon>
        <taxon>Actinomycetota</taxon>
        <taxon>Actinomycetes</taxon>
        <taxon>Kitasatosporales</taxon>
        <taxon>Streptomycetaceae</taxon>
        <taxon>Streptomyces</taxon>
    </lineage>
</organism>
<evidence type="ECO:0000256" key="1">
    <source>
        <dbReference type="SAM" id="MobiDB-lite"/>
    </source>
</evidence>
<proteinExistence type="predicted"/>
<comment type="caution">
    <text evidence="2">The sequence shown here is derived from an EMBL/GenBank/DDBJ whole genome shotgun (WGS) entry which is preliminary data.</text>
</comment>
<evidence type="ECO:0008006" key="4">
    <source>
        <dbReference type="Google" id="ProtNLM"/>
    </source>
</evidence>
<name>A0ABV9ZXM7_9ACTN</name>
<gene>
    <name evidence="2" type="ORF">ACFPP6_15765</name>
</gene>
<dbReference type="RefSeq" id="WP_382041994.1">
    <property type="nucleotide sequence ID" value="NZ_JBHSKJ010000008.1"/>
</dbReference>
<feature type="region of interest" description="Disordered" evidence="1">
    <location>
        <begin position="136"/>
        <end position="159"/>
    </location>
</feature>
<dbReference type="Proteomes" id="UP001596222">
    <property type="component" value="Unassembled WGS sequence"/>
</dbReference>
<reference evidence="3" key="1">
    <citation type="journal article" date="2019" name="Int. J. Syst. Evol. Microbiol.">
        <title>The Global Catalogue of Microorganisms (GCM) 10K type strain sequencing project: providing services to taxonomists for standard genome sequencing and annotation.</title>
        <authorList>
            <consortium name="The Broad Institute Genomics Platform"/>
            <consortium name="The Broad Institute Genome Sequencing Center for Infectious Disease"/>
            <person name="Wu L."/>
            <person name="Ma J."/>
        </authorList>
    </citation>
    <scope>NUCLEOTIDE SEQUENCE [LARGE SCALE GENOMIC DNA]</scope>
    <source>
        <strain evidence="3">CGMCC 4.1641</strain>
    </source>
</reference>
<keyword evidence="3" id="KW-1185">Reference proteome</keyword>
<protein>
    <recommendedName>
        <fullName evidence="4">Lipoprotein</fullName>
    </recommendedName>
</protein>
<evidence type="ECO:0000313" key="3">
    <source>
        <dbReference type="Proteomes" id="UP001596222"/>
    </source>
</evidence>